<feature type="domain" description="Ice-binding protein C-terminal" evidence="2">
    <location>
        <begin position="208"/>
        <end position="230"/>
    </location>
</feature>
<comment type="caution">
    <text evidence="3">The sequence shown here is derived from an EMBL/GenBank/DDBJ whole genome shotgun (WGS) entry which is preliminary data.</text>
</comment>
<dbReference type="RefSeq" id="WP_233389952.1">
    <property type="nucleotide sequence ID" value="NZ_JAJTWT010000002.1"/>
</dbReference>
<evidence type="ECO:0000313" key="4">
    <source>
        <dbReference type="Proteomes" id="UP001201463"/>
    </source>
</evidence>
<feature type="chain" id="PRO_5046190588" evidence="1">
    <location>
        <begin position="29"/>
        <end position="233"/>
    </location>
</feature>
<protein>
    <submittedName>
        <fullName evidence="3">PEP-CTERM sorting domain-containing protein</fullName>
    </submittedName>
</protein>
<keyword evidence="4" id="KW-1185">Reference proteome</keyword>
<proteinExistence type="predicted"/>
<evidence type="ECO:0000259" key="2">
    <source>
        <dbReference type="Pfam" id="PF07589"/>
    </source>
</evidence>
<dbReference type="Pfam" id="PF07589">
    <property type="entry name" value="PEP-CTERM"/>
    <property type="match status" value="1"/>
</dbReference>
<name>A0ABS8XCJ0_9BURK</name>
<gene>
    <name evidence="3" type="ORF">LXT12_04630</name>
</gene>
<evidence type="ECO:0000313" key="3">
    <source>
        <dbReference type="EMBL" id="MCE4536536.1"/>
    </source>
</evidence>
<dbReference type="InterPro" id="IPR013424">
    <property type="entry name" value="Ice-binding_C"/>
</dbReference>
<accession>A0ABS8XCJ0</accession>
<dbReference type="EMBL" id="JAJTWT010000002">
    <property type="protein sequence ID" value="MCE4536536.1"/>
    <property type="molecule type" value="Genomic_DNA"/>
</dbReference>
<evidence type="ECO:0000256" key="1">
    <source>
        <dbReference type="SAM" id="SignalP"/>
    </source>
</evidence>
<dbReference type="Proteomes" id="UP001201463">
    <property type="component" value="Unassembled WGS sequence"/>
</dbReference>
<keyword evidence="1" id="KW-0732">Signal</keyword>
<dbReference type="NCBIfam" id="TIGR02595">
    <property type="entry name" value="PEP_CTERM"/>
    <property type="match status" value="1"/>
</dbReference>
<sequence length="233" mass="23240">MKTQLNRLLSAGILAACTLAALPGIALAATIGPLTGDTAAQAPLGADTTSRYATDFIDDSLLASFASGSFGGLFSLGSSVEIRYLGTGAARDASLLFGGSELFQTRSGCSYATALADDFCLIDSIGLSRTLGGLAAGSALNFTLLGQAQLVGGAAALRPSAQTFGSLASARWIDLGGGQVLLGFEEGGDASYNDMVFLLSGVTTVAPAVPEPSSLALLGAGLLALALKRRAAA</sequence>
<organism evidence="3 4">
    <name type="scientific">Pelomonas caseinilytica</name>
    <dbReference type="NCBI Taxonomy" id="2906763"/>
    <lineage>
        <taxon>Bacteria</taxon>
        <taxon>Pseudomonadati</taxon>
        <taxon>Pseudomonadota</taxon>
        <taxon>Betaproteobacteria</taxon>
        <taxon>Burkholderiales</taxon>
        <taxon>Sphaerotilaceae</taxon>
        <taxon>Roseateles</taxon>
    </lineage>
</organism>
<reference evidence="3 4" key="1">
    <citation type="submission" date="2021-12" db="EMBL/GenBank/DDBJ databases">
        <title>Genome seq of p7.</title>
        <authorList>
            <person name="Seo T."/>
        </authorList>
    </citation>
    <scope>NUCLEOTIDE SEQUENCE [LARGE SCALE GENOMIC DNA]</scope>
    <source>
        <strain evidence="3 4">P7</strain>
    </source>
</reference>
<feature type="signal peptide" evidence="1">
    <location>
        <begin position="1"/>
        <end position="28"/>
    </location>
</feature>